<dbReference type="eggNOG" id="COG1235">
    <property type="taxonomic scope" value="Bacteria"/>
</dbReference>
<dbReference type="RefSeq" id="WP_015488745.1">
    <property type="nucleotide sequence ID" value="NC_020888.1"/>
</dbReference>
<dbReference type="HOGENOM" id="CLU_031317_1_0_6"/>
<sequence>MKITFYGVRGSIAVSGRDFVKYGGNTSCVHVELDCGRHLVFDAGTGLQNLGKKIRKTKDSIYLLLSHHHLDHIQGFPFFDPIYSSSADIHLLMPAVSEGEVFPLLGQMGGRTFPVPYQNLASRITTSPLLECSDYDFLHSTRLSTLSLNHPGSGLAYKLEADGATVAYVTDNELFPPGTPLNHYDQWVKFLHGVDVLIHDAQYTDDDMPHKHGWGHSTIKQVMQLAKDAEVKHLALFHHDQERTDYQLDAIAKECSEQLHANNKETSCFCTFEGMALRLDKNGLNSL</sequence>
<dbReference type="AlphaFoldDB" id="M5DWV9"/>
<keyword evidence="3" id="KW-1185">Reference proteome</keyword>
<proteinExistence type="predicted"/>
<gene>
    <name evidence="2" type="ORF">TOL_3662</name>
</gene>
<dbReference type="PANTHER" id="PTHR42663">
    <property type="entry name" value="HYDROLASE C777.06C-RELATED-RELATED"/>
    <property type="match status" value="1"/>
</dbReference>
<protein>
    <submittedName>
        <fullName evidence="2">Beta-lactamase-like protein</fullName>
    </submittedName>
</protein>
<dbReference type="Proteomes" id="UP000011866">
    <property type="component" value="Chromosome"/>
</dbReference>
<dbReference type="PANTHER" id="PTHR42663:SF4">
    <property type="entry name" value="SLL1036 PROTEIN"/>
    <property type="match status" value="1"/>
</dbReference>
<dbReference type="SUPFAM" id="SSF56281">
    <property type="entry name" value="Metallo-hydrolase/oxidoreductase"/>
    <property type="match status" value="1"/>
</dbReference>
<dbReference type="PATRIC" id="fig|1298593.3.peg.3539"/>
<dbReference type="Pfam" id="PF12706">
    <property type="entry name" value="Lactamase_B_2"/>
    <property type="match status" value="1"/>
</dbReference>
<name>M5DWV9_9GAMM</name>
<dbReference type="CDD" id="cd07715">
    <property type="entry name" value="TaR3-like_MBL-fold"/>
    <property type="match status" value="1"/>
</dbReference>
<evidence type="ECO:0000259" key="1">
    <source>
        <dbReference type="Pfam" id="PF12706"/>
    </source>
</evidence>
<evidence type="ECO:0000313" key="3">
    <source>
        <dbReference type="Proteomes" id="UP000011866"/>
    </source>
</evidence>
<dbReference type="Gene3D" id="3.60.15.10">
    <property type="entry name" value="Ribonuclease Z/Hydroxyacylglutathione hydrolase-like"/>
    <property type="match status" value="1"/>
</dbReference>
<dbReference type="InterPro" id="IPR036866">
    <property type="entry name" value="RibonucZ/Hydroxyglut_hydro"/>
</dbReference>
<dbReference type="InterPro" id="IPR001279">
    <property type="entry name" value="Metallo-B-lactamas"/>
</dbReference>
<feature type="domain" description="Metallo-beta-lactamase" evidence="1">
    <location>
        <begin position="38"/>
        <end position="239"/>
    </location>
</feature>
<evidence type="ECO:0000313" key="2">
    <source>
        <dbReference type="EMBL" id="CCU74045.1"/>
    </source>
</evidence>
<accession>M5DWV9</accession>
<organism evidence="2 3">
    <name type="scientific">Thalassolituus oleivorans MIL-1</name>
    <dbReference type="NCBI Taxonomy" id="1298593"/>
    <lineage>
        <taxon>Bacteria</taxon>
        <taxon>Pseudomonadati</taxon>
        <taxon>Pseudomonadota</taxon>
        <taxon>Gammaproteobacteria</taxon>
        <taxon>Oceanospirillales</taxon>
        <taxon>Oceanospirillaceae</taxon>
        <taxon>Thalassolituus</taxon>
    </lineage>
</organism>
<dbReference type="KEGG" id="tol:TOL_3662"/>
<dbReference type="GeneID" id="79178355"/>
<dbReference type="EMBL" id="HF680312">
    <property type="protein sequence ID" value="CCU74045.1"/>
    <property type="molecule type" value="Genomic_DNA"/>
</dbReference>
<reference evidence="2 3" key="1">
    <citation type="journal article" date="2013" name="Genome Announc.">
        <title>Genome Sequence of Thalassolituus oleivorans MIL-1 (DSM 14913T).</title>
        <authorList>
            <person name="Golyshin P.N."/>
            <person name="Werner J."/>
            <person name="Chernikova T.N."/>
            <person name="Tran H."/>
            <person name="Ferrer M."/>
            <person name="Yakimov M.M."/>
            <person name="Teeling H."/>
            <person name="Golyshina O.V."/>
        </authorList>
    </citation>
    <scope>NUCLEOTIDE SEQUENCE [LARGE SCALE GENOMIC DNA]</scope>
    <source>
        <strain evidence="2 3">MIL-1</strain>
    </source>
</reference>